<dbReference type="OrthoDB" id="1114455at2"/>
<protein>
    <recommendedName>
        <fullName evidence="4">Type IX secretion system membrane protein, PorP/SprF family</fullName>
    </recommendedName>
</protein>
<proteinExistence type="predicted"/>
<name>A0A2H1YFM1_9FLAO</name>
<organism evidence="2 3">
    <name type="scientific">Tenacibaculum piscium</name>
    <dbReference type="NCBI Taxonomy" id="1458515"/>
    <lineage>
        <taxon>Bacteria</taxon>
        <taxon>Pseudomonadati</taxon>
        <taxon>Bacteroidota</taxon>
        <taxon>Flavobacteriia</taxon>
        <taxon>Flavobacteriales</taxon>
        <taxon>Flavobacteriaceae</taxon>
        <taxon>Tenacibaculum</taxon>
    </lineage>
</organism>
<feature type="chain" id="PRO_5013662076" description="Type IX secretion system membrane protein, PorP/SprF family" evidence="1">
    <location>
        <begin position="22"/>
        <end position="295"/>
    </location>
</feature>
<dbReference type="NCBIfam" id="TIGR03519">
    <property type="entry name" value="T9SS_PorP_fam"/>
    <property type="match status" value="1"/>
</dbReference>
<dbReference type="AlphaFoldDB" id="A0A2H1YFM1"/>
<dbReference type="EMBL" id="OENF01000010">
    <property type="protein sequence ID" value="SOS74322.1"/>
    <property type="molecule type" value="Genomic_DNA"/>
</dbReference>
<dbReference type="InterPro" id="IPR019861">
    <property type="entry name" value="PorP/SprF_Bacteroidetes"/>
</dbReference>
<evidence type="ECO:0008006" key="4">
    <source>
        <dbReference type="Google" id="ProtNLM"/>
    </source>
</evidence>
<keyword evidence="3" id="KW-1185">Reference proteome</keyword>
<reference evidence="3" key="1">
    <citation type="submission" date="2017-11" db="EMBL/GenBank/DDBJ databases">
        <authorList>
            <person name="Duchaud E."/>
        </authorList>
    </citation>
    <scope>NUCLEOTIDE SEQUENCE [LARGE SCALE GENOMIC DNA]</scope>
    <source>
        <strain evidence="3">Tenacibaculum sp. TNO020</strain>
    </source>
</reference>
<keyword evidence="1" id="KW-0732">Signal</keyword>
<evidence type="ECO:0000313" key="3">
    <source>
        <dbReference type="Proteomes" id="UP000234211"/>
    </source>
</evidence>
<gene>
    <name evidence="2" type="ORF">TNO020_180358</name>
</gene>
<dbReference type="GeneID" id="86819007"/>
<feature type="signal peptide" evidence="1">
    <location>
        <begin position="1"/>
        <end position="21"/>
    </location>
</feature>
<dbReference type="Pfam" id="PF11751">
    <property type="entry name" value="PorP_SprF"/>
    <property type="match status" value="1"/>
</dbReference>
<evidence type="ECO:0000256" key="1">
    <source>
        <dbReference type="SAM" id="SignalP"/>
    </source>
</evidence>
<dbReference type="RefSeq" id="WP_101916811.1">
    <property type="nucleotide sequence ID" value="NZ_OENF01000010.1"/>
</dbReference>
<evidence type="ECO:0000313" key="2">
    <source>
        <dbReference type="EMBL" id="SOS74322.1"/>
    </source>
</evidence>
<dbReference type="Proteomes" id="UP000234211">
    <property type="component" value="Unassembled WGS sequence"/>
</dbReference>
<accession>A0A2H1YFM1</accession>
<sequence length="295" mass="33324">MMLLKKLTFVLLITLAYTGIAQNNVDYSLYNYSLNLINPAFAGQKNNSELLISSRKQWSGIPDAPKTSTFSLNIPLKGAVGLGLSVVNDKIFVFNQTVVALDFSYKLKMSRDHDLLFGIKAKGNMYSGSIDKIRTAQSNDALFSVPINKFNPNFSIGAAIVHEDYYTHLYIDNLLTDNRYELKRKSKNKNHYNVNIGGGYTFELNETLKLTPSVLVRFIEGAPLSFDVNTVLNIKELYNVGMSYSWNNSVQLNSLISATKWFDIGYGYNLYLNDLSTYQNGTHEILLRFNVDEIL</sequence>